<evidence type="ECO:0000256" key="1">
    <source>
        <dbReference type="SAM" id="MobiDB-lite"/>
    </source>
</evidence>
<evidence type="ECO:0000256" key="2">
    <source>
        <dbReference type="SAM" id="Phobius"/>
    </source>
</evidence>
<proteinExistence type="predicted"/>
<organism evidence="3 4">
    <name type="scientific">Passalora fulva</name>
    <name type="common">Tomato leaf mold</name>
    <name type="synonym">Cladosporium fulvum</name>
    <dbReference type="NCBI Taxonomy" id="5499"/>
    <lineage>
        <taxon>Eukaryota</taxon>
        <taxon>Fungi</taxon>
        <taxon>Dikarya</taxon>
        <taxon>Ascomycota</taxon>
        <taxon>Pezizomycotina</taxon>
        <taxon>Dothideomycetes</taxon>
        <taxon>Dothideomycetidae</taxon>
        <taxon>Mycosphaerellales</taxon>
        <taxon>Mycosphaerellaceae</taxon>
        <taxon>Fulvia</taxon>
    </lineage>
</organism>
<dbReference type="Proteomes" id="UP000756132">
    <property type="component" value="Chromosome 6"/>
</dbReference>
<reference evidence="3" key="2">
    <citation type="journal article" date="2022" name="Microb. Genom.">
        <title>A chromosome-scale genome assembly of the tomato pathogen Cladosporium fulvum reveals a compartmentalized genome architecture and the presence of a dispensable chromosome.</title>
        <authorList>
            <person name="Zaccaron A.Z."/>
            <person name="Chen L.H."/>
            <person name="Samaras A."/>
            <person name="Stergiopoulos I."/>
        </authorList>
    </citation>
    <scope>NUCLEOTIDE SEQUENCE</scope>
    <source>
        <strain evidence="3">Race5_Kim</strain>
    </source>
</reference>
<dbReference type="GeneID" id="71986753"/>
<dbReference type="KEGG" id="ffu:CLAFUR5_06875"/>
<dbReference type="AlphaFoldDB" id="A0A9Q8PBQ1"/>
<keyword evidence="2" id="KW-1133">Transmembrane helix</keyword>
<gene>
    <name evidence="3" type="ORF">CLAFUR5_06875</name>
</gene>
<keyword evidence="2" id="KW-0812">Transmembrane</keyword>
<evidence type="ECO:0000313" key="4">
    <source>
        <dbReference type="Proteomes" id="UP000756132"/>
    </source>
</evidence>
<accession>A0A9Q8PBQ1</accession>
<feature type="transmembrane region" description="Helical" evidence="2">
    <location>
        <begin position="354"/>
        <end position="374"/>
    </location>
</feature>
<dbReference type="EMBL" id="CP090168">
    <property type="protein sequence ID" value="UJO19536.1"/>
    <property type="molecule type" value="Genomic_DNA"/>
</dbReference>
<reference evidence="3" key="1">
    <citation type="submission" date="2021-12" db="EMBL/GenBank/DDBJ databases">
        <authorList>
            <person name="Zaccaron A."/>
            <person name="Stergiopoulos I."/>
        </authorList>
    </citation>
    <scope>NUCLEOTIDE SEQUENCE</scope>
    <source>
        <strain evidence="3">Race5_Kim</strain>
    </source>
</reference>
<feature type="region of interest" description="Disordered" evidence="1">
    <location>
        <begin position="21"/>
        <end position="47"/>
    </location>
</feature>
<feature type="compositionally biased region" description="Basic residues" evidence="1">
    <location>
        <begin position="21"/>
        <end position="30"/>
    </location>
</feature>
<keyword evidence="2" id="KW-0472">Membrane</keyword>
<sequence length="519" mass="55796">MVVISLDGYRRGLHHLHAIDKKRKARRSAHRAQQAPPHASTSTSTNMEYPMPLARTLENSQHLHASSHIRCKIVPVCENGQASTSDDFSCTHTPSLPPALSQQRGDAFISWSFFQKLRKHSSEIPQLDQAALTCEGGCVTPAGLSPGARPRLAALGKLGERFDCQLGIEGAECKLRGPMKVLTGDGVVDVKVEDGVGYFTKGFLEEVVGSKEKEKAGGIPMMGAVDGDARDPCWPLGSCDDLMELDKREEQETAYKPVSNAAGTVTIVKFIAPTATRYITPTAQPSQTPNVDELLSQISSLVHAPSFTGRLTATDLVSSLSAAVTPGPAPQVPSLTGAPGVYGRRFATTAGEDLAAGLFLLGFAALLCLLRLVVWPCVKRMIPLLAPRPLFPAHRSLRGQVMPTAEDIAIARVVVRSCVGDYRRSKGPRKTFGLRVRRPARGRKAVRGRALSLKVSATVLSKESSDRELESAGDMRRSNSQISLGSDVSIISSTVTAENGEAWELLEEDMGMPSHVYGS</sequence>
<evidence type="ECO:0000313" key="3">
    <source>
        <dbReference type="EMBL" id="UJO19536.1"/>
    </source>
</evidence>
<name>A0A9Q8PBQ1_PASFU</name>
<keyword evidence="4" id="KW-1185">Reference proteome</keyword>
<dbReference type="RefSeq" id="XP_047763902.1">
    <property type="nucleotide sequence ID" value="XM_047906023.1"/>
</dbReference>
<protein>
    <submittedName>
        <fullName evidence="3">Uncharacterized protein</fullName>
    </submittedName>
</protein>